<evidence type="ECO:0000313" key="6">
    <source>
        <dbReference type="EMBL" id="SNQ45971.1"/>
    </source>
</evidence>
<dbReference type="EC" id="6.5.1.1" evidence="2"/>
<evidence type="ECO:0000256" key="4">
    <source>
        <dbReference type="ARBA" id="ARBA00034003"/>
    </source>
</evidence>
<gene>
    <name evidence="6" type="ORF">FRACA_120034</name>
</gene>
<evidence type="ECO:0000256" key="1">
    <source>
        <dbReference type="ARBA" id="ARBA00007572"/>
    </source>
</evidence>
<evidence type="ECO:0000259" key="5">
    <source>
        <dbReference type="PROSITE" id="PS50160"/>
    </source>
</evidence>
<dbReference type="PANTHER" id="PTHR45674:SF4">
    <property type="entry name" value="DNA LIGASE 1"/>
    <property type="match status" value="1"/>
</dbReference>
<dbReference type="Proteomes" id="UP000234331">
    <property type="component" value="Unassembled WGS sequence"/>
</dbReference>
<dbReference type="Pfam" id="PF01068">
    <property type="entry name" value="DNA_ligase_A_M"/>
    <property type="match status" value="1"/>
</dbReference>
<dbReference type="Gene3D" id="3.30.470.30">
    <property type="entry name" value="DNA ligase/mRNA capping enzyme"/>
    <property type="match status" value="1"/>
</dbReference>
<dbReference type="CDD" id="cd07971">
    <property type="entry name" value="OBF_DNA_ligase_LigD"/>
    <property type="match status" value="1"/>
</dbReference>
<dbReference type="GO" id="GO:0003910">
    <property type="term" value="F:DNA ligase (ATP) activity"/>
    <property type="evidence" value="ECO:0007669"/>
    <property type="project" value="UniProtKB-EC"/>
</dbReference>
<comment type="similarity">
    <text evidence="1">Belongs to the ATP-dependent DNA ligase family.</text>
</comment>
<dbReference type="GO" id="GO:0006310">
    <property type="term" value="P:DNA recombination"/>
    <property type="evidence" value="ECO:0007669"/>
    <property type="project" value="InterPro"/>
</dbReference>
<dbReference type="GO" id="GO:0005524">
    <property type="term" value="F:ATP binding"/>
    <property type="evidence" value="ECO:0007669"/>
    <property type="project" value="InterPro"/>
</dbReference>
<protein>
    <recommendedName>
        <fullName evidence="2">DNA ligase (ATP)</fullName>
        <ecNumber evidence="2">6.5.1.1</ecNumber>
    </recommendedName>
</protein>
<comment type="catalytic activity">
    <reaction evidence="4">
        <text>ATP + (deoxyribonucleotide)n-3'-hydroxyl + 5'-phospho-(deoxyribonucleotide)m = (deoxyribonucleotide)n+m + AMP + diphosphate.</text>
        <dbReference type="EC" id="6.5.1.1"/>
    </reaction>
</comment>
<dbReference type="InterPro" id="IPR050191">
    <property type="entry name" value="ATP-dep_DNA_ligase"/>
</dbReference>
<keyword evidence="3" id="KW-0436">Ligase</keyword>
<dbReference type="InterPro" id="IPR012309">
    <property type="entry name" value="DNA_ligase_ATP-dep_C"/>
</dbReference>
<evidence type="ECO:0000313" key="7">
    <source>
        <dbReference type="Proteomes" id="UP000234331"/>
    </source>
</evidence>
<proteinExistence type="inferred from homology"/>
<dbReference type="EMBL" id="FZMO01000024">
    <property type="protein sequence ID" value="SNQ45971.1"/>
    <property type="molecule type" value="Genomic_DNA"/>
</dbReference>
<organism evidence="6 7">
    <name type="scientific">Frankia canadensis</name>
    <dbReference type="NCBI Taxonomy" id="1836972"/>
    <lineage>
        <taxon>Bacteria</taxon>
        <taxon>Bacillati</taxon>
        <taxon>Actinomycetota</taxon>
        <taxon>Actinomycetes</taxon>
        <taxon>Frankiales</taxon>
        <taxon>Frankiaceae</taxon>
        <taxon>Frankia</taxon>
    </lineage>
</organism>
<dbReference type="InterPro" id="IPR012310">
    <property type="entry name" value="DNA_ligase_ATP-dep_cent"/>
</dbReference>
<evidence type="ECO:0000256" key="3">
    <source>
        <dbReference type="ARBA" id="ARBA00022598"/>
    </source>
</evidence>
<keyword evidence="7" id="KW-1185">Reference proteome</keyword>
<dbReference type="AlphaFoldDB" id="A0A2I2KJX2"/>
<dbReference type="PANTHER" id="PTHR45674">
    <property type="entry name" value="DNA LIGASE 1/3 FAMILY MEMBER"/>
    <property type="match status" value="1"/>
</dbReference>
<dbReference type="SUPFAM" id="SSF56091">
    <property type="entry name" value="DNA ligase/mRNA capping enzyme, catalytic domain"/>
    <property type="match status" value="1"/>
</dbReference>
<name>A0A2I2KJX2_9ACTN</name>
<dbReference type="PROSITE" id="PS50160">
    <property type="entry name" value="DNA_LIGASE_A3"/>
    <property type="match status" value="1"/>
</dbReference>
<evidence type="ECO:0000256" key="2">
    <source>
        <dbReference type="ARBA" id="ARBA00012727"/>
    </source>
</evidence>
<dbReference type="Gene3D" id="2.40.50.140">
    <property type="entry name" value="Nucleic acid-binding proteins"/>
    <property type="match status" value="1"/>
</dbReference>
<dbReference type="RefSeq" id="WP_279354587.1">
    <property type="nucleotide sequence ID" value="NZ_FZMO01000024.1"/>
</dbReference>
<sequence>MIPVRFLVFDLLFLDGHSTLALPYDERRALLAGLADRARLRVSEELAGTGRQVMAATARAGPEGIVAKRRTSAYQPGRRSSNWVKVRHVRRASVLIGGWEPGAGRRANRIGSLLVGTAAPTGPVYAGQIGTGFSEAALDRLALLLAPPRRGSAPFRSVPAEVDRAAIWVEPEMIADVEFGSWTAEGRLRHPTFRGLRDDLTPNDTTRDDAP</sequence>
<accession>A0A2I2KJX2</accession>
<reference evidence="6 7" key="1">
    <citation type="submission" date="2017-06" db="EMBL/GenBank/DDBJ databases">
        <authorList>
            <person name="Kim H.J."/>
            <person name="Triplett B.A."/>
        </authorList>
    </citation>
    <scope>NUCLEOTIDE SEQUENCE [LARGE SCALE GENOMIC DNA]</scope>
    <source>
        <strain evidence="6">FRACA_ARgP5</strain>
    </source>
</reference>
<dbReference type="SUPFAM" id="SSF50249">
    <property type="entry name" value="Nucleic acid-binding proteins"/>
    <property type="match status" value="1"/>
</dbReference>
<dbReference type="Pfam" id="PF04679">
    <property type="entry name" value="DNA_ligase_A_C"/>
    <property type="match status" value="1"/>
</dbReference>
<dbReference type="GO" id="GO:0006281">
    <property type="term" value="P:DNA repair"/>
    <property type="evidence" value="ECO:0007669"/>
    <property type="project" value="InterPro"/>
</dbReference>
<feature type="domain" description="ATP-dependent DNA ligase family profile" evidence="5">
    <location>
        <begin position="1"/>
        <end position="119"/>
    </location>
</feature>
<dbReference type="InterPro" id="IPR012340">
    <property type="entry name" value="NA-bd_OB-fold"/>
</dbReference>